<comment type="caution">
    <text evidence="3">The sequence shown here is derived from an EMBL/GenBank/DDBJ whole genome shotgun (WGS) entry which is preliminary data.</text>
</comment>
<evidence type="ECO:0000313" key="3">
    <source>
        <dbReference type="EMBL" id="GAN52873.1"/>
    </source>
</evidence>
<dbReference type="EMBL" id="BALE01000003">
    <property type="protein sequence ID" value="GAN52873.1"/>
    <property type="molecule type" value="Genomic_DNA"/>
</dbReference>
<name>A0A0D6MHY1_9PROT</name>
<dbReference type="InterPro" id="IPR010131">
    <property type="entry name" value="MdtP/NodT-like"/>
</dbReference>
<keyword evidence="2" id="KW-0564">Palmitate</keyword>
<dbReference type="SUPFAM" id="SSF56954">
    <property type="entry name" value="Outer membrane efflux proteins (OEP)"/>
    <property type="match status" value="1"/>
</dbReference>
<dbReference type="Proteomes" id="UP000032679">
    <property type="component" value="Unassembled WGS sequence"/>
</dbReference>
<sequence length="495" mass="54370">MTAILLAGVLAGCTVGPQYKPDQFAVPAGFTDAPHAATPEEIARTNAEMQDWWAQFHDAELNALVRAAIAGNYNLKIADQRIVAEHQMRQETASAWYPQVDAMTGGGDDRYSVNIDNWPLRPGNPANRPEASVLTYGARASWEIDVFGRIRREVEASERAIDESIEARRGVLVTMLADLAGDYMDMRATQARLEIARHNVRVAQDALSLTQRLFAHGVGNNLQVSQAQTEYDSEIARLEPLQAHFDRDAHAIAVLTGQPPGALEEALAAPSPLPVMPPFPQTLPSIVVANRPDIREAERAYAEDTARIGVAVAQLYPNFSVPLTFNPQASAAYQAFQLGGMSWQFLMLASMPLIHGGRLTAQIARARATAEASRLHYRQTVLHGFQEVEDAMSDWQHDTQLVARLDRASADATLTNQRATRLYGAGLTDFLNVLSSERTLLDVQDRLAQAHQAQLRDAVTLYTAIGAGWQGRALRDTHLPVDQSQQNILAKAFSR</sequence>
<keyword evidence="2" id="KW-0812">Transmembrane</keyword>
<comment type="subcellular location">
    <subcellularLocation>
        <location evidence="2">Cell membrane</location>
        <topology evidence="2">Lipid-anchor</topology>
    </subcellularLocation>
</comment>
<organism evidence="3 4">
    <name type="scientific">Tanticharoenia sakaeratensis NBRC 103193</name>
    <dbReference type="NCBI Taxonomy" id="1231623"/>
    <lineage>
        <taxon>Bacteria</taxon>
        <taxon>Pseudomonadati</taxon>
        <taxon>Pseudomonadota</taxon>
        <taxon>Alphaproteobacteria</taxon>
        <taxon>Acetobacterales</taxon>
        <taxon>Acetobacteraceae</taxon>
        <taxon>Tanticharoenia</taxon>
    </lineage>
</organism>
<evidence type="ECO:0000256" key="1">
    <source>
        <dbReference type="ARBA" id="ARBA00007613"/>
    </source>
</evidence>
<dbReference type="GO" id="GO:0005886">
    <property type="term" value="C:plasma membrane"/>
    <property type="evidence" value="ECO:0007669"/>
    <property type="project" value="UniProtKB-SubCell"/>
</dbReference>
<keyword evidence="4" id="KW-1185">Reference proteome</keyword>
<dbReference type="PANTHER" id="PTHR30203">
    <property type="entry name" value="OUTER MEMBRANE CATION EFFLUX PROTEIN"/>
    <property type="match status" value="1"/>
</dbReference>
<gene>
    <name evidence="3" type="ORF">Tasa_003_051</name>
</gene>
<evidence type="ECO:0000313" key="4">
    <source>
        <dbReference type="Proteomes" id="UP000032679"/>
    </source>
</evidence>
<dbReference type="InterPro" id="IPR003423">
    <property type="entry name" value="OMP_efflux"/>
</dbReference>
<accession>A0A0D6MHY1</accession>
<dbReference type="PANTHER" id="PTHR30203:SF25">
    <property type="entry name" value="OUTER MEMBRANE PROTEIN-RELATED"/>
    <property type="match status" value="1"/>
</dbReference>
<reference evidence="3 4" key="1">
    <citation type="submission" date="2012-10" db="EMBL/GenBank/DDBJ databases">
        <title>Genome sequencing of Tanticharoenia sakaeratensis NBRC 103193.</title>
        <authorList>
            <person name="Azuma Y."/>
            <person name="Hadano H."/>
            <person name="Hirakawa H."/>
            <person name="Matsushita K."/>
        </authorList>
    </citation>
    <scope>NUCLEOTIDE SEQUENCE [LARGE SCALE GENOMIC DNA]</scope>
    <source>
        <strain evidence="3 4">NBRC 103193</strain>
    </source>
</reference>
<dbReference type="AlphaFoldDB" id="A0A0D6MHY1"/>
<dbReference type="STRING" id="1231623.Tasa_003_051"/>
<keyword evidence="2" id="KW-0472">Membrane</keyword>
<protein>
    <submittedName>
        <fullName evidence="3">Cation efflux system protein CusC</fullName>
    </submittedName>
</protein>
<dbReference type="Gene3D" id="1.20.1600.10">
    <property type="entry name" value="Outer membrane efflux proteins (OEP)"/>
    <property type="match status" value="1"/>
</dbReference>
<keyword evidence="2" id="KW-1134">Transmembrane beta strand</keyword>
<dbReference type="GO" id="GO:0015562">
    <property type="term" value="F:efflux transmembrane transporter activity"/>
    <property type="evidence" value="ECO:0007669"/>
    <property type="project" value="InterPro"/>
</dbReference>
<comment type="similarity">
    <text evidence="1 2">Belongs to the outer membrane factor (OMF) (TC 1.B.17) family.</text>
</comment>
<dbReference type="Gene3D" id="2.20.200.10">
    <property type="entry name" value="Outer membrane efflux proteins (OEP)"/>
    <property type="match status" value="1"/>
</dbReference>
<keyword evidence="2" id="KW-0449">Lipoprotein</keyword>
<dbReference type="NCBIfam" id="TIGR01845">
    <property type="entry name" value="outer_NodT"/>
    <property type="match status" value="1"/>
</dbReference>
<evidence type="ECO:0000256" key="2">
    <source>
        <dbReference type="RuleBase" id="RU362097"/>
    </source>
</evidence>
<proteinExistence type="inferred from homology"/>
<dbReference type="Pfam" id="PF02321">
    <property type="entry name" value="OEP"/>
    <property type="match status" value="2"/>
</dbReference>